<feature type="transmembrane region" description="Helical" evidence="1">
    <location>
        <begin position="39"/>
        <end position="60"/>
    </location>
</feature>
<dbReference type="RefSeq" id="WP_222980614.1">
    <property type="nucleotide sequence ID" value="NZ_JAINVZ010000019.1"/>
</dbReference>
<dbReference type="PANTHER" id="PTHR48098:SF1">
    <property type="entry name" value="DIACYLGLYCEROL ACYLTRANSFERASE_MYCOLYLTRANSFERASE AG85A"/>
    <property type="match status" value="1"/>
</dbReference>
<gene>
    <name evidence="2" type="ORF">K7472_23945</name>
</gene>
<feature type="transmembrane region" description="Helical" evidence="1">
    <location>
        <begin position="7"/>
        <end position="27"/>
    </location>
</feature>
<proteinExistence type="predicted"/>
<evidence type="ECO:0000313" key="2">
    <source>
        <dbReference type="EMBL" id="MBY8887871.1"/>
    </source>
</evidence>
<dbReference type="Pfam" id="PF00756">
    <property type="entry name" value="Esterase"/>
    <property type="match status" value="1"/>
</dbReference>
<dbReference type="PANTHER" id="PTHR48098">
    <property type="entry name" value="ENTEROCHELIN ESTERASE-RELATED"/>
    <property type="match status" value="1"/>
</dbReference>
<dbReference type="SUPFAM" id="SSF53474">
    <property type="entry name" value="alpha/beta-Hydrolases"/>
    <property type="match status" value="1"/>
</dbReference>
<dbReference type="InterPro" id="IPR029058">
    <property type="entry name" value="AB_hydrolase_fold"/>
</dbReference>
<dbReference type="InterPro" id="IPR000801">
    <property type="entry name" value="Esterase-like"/>
</dbReference>
<keyword evidence="1" id="KW-0812">Transmembrane</keyword>
<keyword evidence="3" id="KW-1185">Reference proteome</keyword>
<dbReference type="EMBL" id="JAINVZ010000019">
    <property type="protein sequence ID" value="MBY8887871.1"/>
    <property type="molecule type" value="Genomic_DNA"/>
</dbReference>
<organism evidence="2 3">
    <name type="scientific">Streptantibioticus parmotrematis</name>
    <dbReference type="NCBI Taxonomy" id="2873249"/>
    <lineage>
        <taxon>Bacteria</taxon>
        <taxon>Bacillati</taxon>
        <taxon>Actinomycetota</taxon>
        <taxon>Actinomycetes</taxon>
        <taxon>Kitasatosporales</taxon>
        <taxon>Streptomycetaceae</taxon>
        <taxon>Streptantibioticus</taxon>
    </lineage>
</organism>
<reference evidence="2 3" key="1">
    <citation type="submission" date="2021-08" db="EMBL/GenBank/DDBJ databases">
        <title>Streptomyces sp. PTM05 isolated from lichen.</title>
        <authorList>
            <person name="Somphong A."/>
            <person name="Phongsopitanun W."/>
            <person name="Tanasupawat S."/>
        </authorList>
    </citation>
    <scope>NUCLEOTIDE SEQUENCE [LARGE SCALE GENOMIC DNA]</scope>
    <source>
        <strain evidence="2 3">Ptm05</strain>
    </source>
</reference>
<evidence type="ECO:0000313" key="3">
    <source>
        <dbReference type="Proteomes" id="UP001198565"/>
    </source>
</evidence>
<accession>A0ABS7QXD7</accession>
<sequence>MGLTSEMFFAGLVIAALVASALALWLWPRVARASVPSWLGRIGLLVAVQVTVLGVLLVAVNNSFGFYSSWQDLLGAPVGKQVMDASDAKGGRPSGIKVEGVIQAGLKGGKEQAGEVESVHFQGLASGLSSDGYVYLPPQYFQKAHQADRFPVVVALTGYPGVASNLITGLKVPRTVSDDIAAKRIRPVIYVMVRPTVVPGRDTNCTDVPGGPQALTFFNQDLPYAVASQFRTTEGPGSWAAVGDSTGGYCALKFAMTNPARYGVAAGLSADYGAAQDSQTGDLYAGNAQYKHEQDLNWRMAHMPPAPVSLLVSSSKKGEGNYKETLQLAADAKWPTKVTKLIRDEGGHNFKTWRAEYPDVIRWIDQQLPHTPNAAPGANSPSGQPHS</sequence>
<evidence type="ECO:0008006" key="4">
    <source>
        <dbReference type="Google" id="ProtNLM"/>
    </source>
</evidence>
<keyword evidence="1" id="KW-1133">Transmembrane helix</keyword>
<dbReference type="Gene3D" id="3.40.50.1820">
    <property type="entry name" value="alpha/beta hydrolase"/>
    <property type="match status" value="1"/>
</dbReference>
<evidence type="ECO:0000256" key="1">
    <source>
        <dbReference type="SAM" id="Phobius"/>
    </source>
</evidence>
<protein>
    <recommendedName>
        <fullName evidence="4">Esterase</fullName>
    </recommendedName>
</protein>
<comment type="caution">
    <text evidence="2">The sequence shown here is derived from an EMBL/GenBank/DDBJ whole genome shotgun (WGS) entry which is preliminary data.</text>
</comment>
<dbReference type="Proteomes" id="UP001198565">
    <property type="component" value="Unassembled WGS sequence"/>
</dbReference>
<dbReference type="InterPro" id="IPR050583">
    <property type="entry name" value="Mycobacterial_A85_antigen"/>
</dbReference>
<name>A0ABS7QXD7_9ACTN</name>
<keyword evidence="1" id="KW-0472">Membrane</keyword>